<name>A0A7S7AJ48_9GAMM</name>
<gene>
    <name evidence="2" type="ORF">G0028_18515</name>
</gene>
<reference evidence="2 3" key="1">
    <citation type="submission" date="2020-02" db="EMBL/GenBank/DDBJ databases">
        <title>Tigecycline-resistant Acinetobacter species from pigs and migratory birds.</title>
        <authorList>
            <person name="Chen C."/>
            <person name="Sun J."/>
            <person name="Liao X.-P."/>
            <person name="Liu Y.-H."/>
        </authorList>
    </citation>
    <scope>NUCLEOTIDE SEQUENCE [LARGE SCALE GENOMIC DNA]</scope>
    <source>
        <strain evidence="2 3">YH12207_T</strain>
    </source>
</reference>
<keyword evidence="1" id="KW-1133">Transmembrane helix</keyword>
<accession>A0A7S7AJ48</accession>
<dbReference type="RefSeq" id="WP_180047340.1">
    <property type="nucleotide sequence ID" value="NZ_CP048659.1"/>
</dbReference>
<evidence type="ECO:0000313" key="3">
    <source>
        <dbReference type="Proteomes" id="UP000593966"/>
    </source>
</evidence>
<proteinExistence type="predicted"/>
<keyword evidence="1" id="KW-0472">Membrane</keyword>
<keyword evidence="3" id="KW-1185">Reference proteome</keyword>
<keyword evidence="1" id="KW-0812">Transmembrane</keyword>
<dbReference type="AlphaFoldDB" id="A0A7S7AJ48"/>
<organism evidence="2 3">
    <name type="scientific">Acinetobacter piscicola</name>
    <dbReference type="NCBI Taxonomy" id="2006115"/>
    <lineage>
        <taxon>Bacteria</taxon>
        <taxon>Pseudomonadati</taxon>
        <taxon>Pseudomonadota</taxon>
        <taxon>Gammaproteobacteria</taxon>
        <taxon>Moraxellales</taxon>
        <taxon>Moraxellaceae</taxon>
        <taxon>Acinetobacter</taxon>
    </lineage>
</organism>
<protein>
    <submittedName>
        <fullName evidence="2">Uncharacterized protein</fullName>
    </submittedName>
</protein>
<sequence length="423" mass="50495">MKKWTMMLKVKVDLVLTMVKKTELKKYALNVLDYLYYHDYVFLENNTDAREVQYSLILEMIDDLNLERGYDGKKAELYKHFLLSGFEIQSNILREDCNFQLLKDFGQLYEKLLNEVIACNFLEDDFLKDLDCLMTKFKKISKNFIFKFVGFCLYYEYGFMAIGGLISLLSREILDLKKYSSKFWNGYESLMGDEISTRKNKTGEKEIEKKSLDVFFRAMLFVEFEIMKNQIFIKDKINLMTIDFKKDEAELDEDILFANLITKSKKLINIKYKSISSQDFDFDNDFLNYICDISNRLNHQKIFFDDVNGCAGYIGGLYVKYSSRYMEEGAINKVPEYESIIDLYRETNIAYAENAILIMDRFGFEFKSSRTLYSYYPKNKLVCNWFEEGLYNKYISFFPDYLIYFHYKKERFSSPFFINFILK</sequence>
<dbReference type="Proteomes" id="UP000593966">
    <property type="component" value="Chromosome"/>
</dbReference>
<feature type="transmembrane region" description="Helical" evidence="1">
    <location>
        <begin position="144"/>
        <end position="169"/>
    </location>
</feature>
<evidence type="ECO:0000256" key="1">
    <source>
        <dbReference type="SAM" id="Phobius"/>
    </source>
</evidence>
<evidence type="ECO:0000313" key="2">
    <source>
        <dbReference type="EMBL" id="QOW47706.1"/>
    </source>
</evidence>
<dbReference type="EMBL" id="CP048659">
    <property type="protein sequence ID" value="QOW47706.1"/>
    <property type="molecule type" value="Genomic_DNA"/>
</dbReference>